<dbReference type="InterPro" id="IPR029058">
    <property type="entry name" value="AB_hydrolase_fold"/>
</dbReference>
<feature type="domain" description="AB hydrolase-1" evidence="3">
    <location>
        <begin position="69"/>
        <end position="173"/>
    </location>
</feature>
<dbReference type="Gene3D" id="3.40.50.1820">
    <property type="entry name" value="alpha/beta hydrolase"/>
    <property type="match status" value="1"/>
</dbReference>
<evidence type="ECO:0000313" key="4">
    <source>
        <dbReference type="EMBL" id="KKE81427.1"/>
    </source>
</evidence>
<evidence type="ECO:0000313" key="5">
    <source>
        <dbReference type="Proteomes" id="UP000033434"/>
    </source>
</evidence>
<dbReference type="PATRIC" id="fig|1129367.4.peg.4695"/>
<proteinExistence type="predicted"/>
<dbReference type="EMBL" id="AUXW01000187">
    <property type="protein sequence ID" value="KKE81427.1"/>
    <property type="molecule type" value="Genomic_DNA"/>
</dbReference>
<keyword evidence="2" id="KW-0443">Lipid metabolism</keyword>
<reference evidence="4 5" key="1">
    <citation type="journal article" date="2015" name="BMC Genomics">
        <title>Genome mining reveals unlocked bioactive potential of marine Gram-negative bacteria.</title>
        <authorList>
            <person name="Machado H."/>
            <person name="Sonnenschein E.C."/>
            <person name="Melchiorsen J."/>
            <person name="Gram L."/>
        </authorList>
    </citation>
    <scope>NUCLEOTIDE SEQUENCE [LARGE SCALE GENOMIC DNA]</scope>
    <source>
        <strain evidence="4 5">S4054</strain>
    </source>
</reference>
<dbReference type="GO" id="GO:0016042">
    <property type="term" value="P:lipid catabolic process"/>
    <property type="evidence" value="ECO:0007669"/>
    <property type="project" value="UniProtKB-KW"/>
</dbReference>
<organism evidence="4 5">
    <name type="scientific">Pseudoalteromonas luteoviolacea S4054</name>
    <dbReference type="NCBI Taxonomy" id="1129367"/>
    <lineage>
        <taxon>Bacteria</taxon>
        <taxon>Pseudomonadati</taxon>
        <taxon>Pseudomonadota</taxon>
        <taxon>Gammaproteobacteria</taxon>
        <taxon>Alteromonadales</taxon>
        <taxon>Pseudoalteromonadaceae</taxon>
        <taxon>Pseudoalteromonas</taxon>
    </lineage>
</organism>
<dbReference type="AlphaFoldDB" id="A0A0F6A5F1"/>
<protein>
    <recommendedName>
        <fullName evidence="3">AB hydrolase-1 domain-containing protein</fullName>
    </recommendedName>
</protein>
<name>A0A0F6A5F1_9GAMM</name>
<evidence type="ECO:0000256" key="2">
    <source>
        <dbReference type="ARBA" id="ARBA00023098"/>
    </source>
</evidence>
<evidence type="ECO:0000256" key="1">
    <source>
        <dbReference type="ARBA" id="ARBA00022963"/>
    </source>
</evidence>
<keyword evidence="1" id="KW-0442">Lipid degradation</keyword>
<dbReference type="SUPFAM" id="SSF53474">
    <property type="entry name" value="alpha/beta-Hydrolases"/>
    <property type="match status" value="1"/>
</dbReference>
<dbReference type="InterPro" id="IPR000073">
    <property type="entry name" value="AB_hydrolase_1"/>
</dbReference>
<dbReference type="Pfam" id="PF00561">
    <property type="entry name" value="Abhydrolase_1"/>
    <property type="match status" value="1"/>
</dbReference>
<dbReference type="Proteomes" id="UP000033434">
    <property type="component" value="Unassembled WGS sequence"/>
</dbReference>
<comment type="caution">
    <text evidence="4">The sequence shown here is derived from an EMBL/GenBank/DDBJ whole genome shotgun (WGS) entry which is preliminary data.</text>
</comment>
<sequence>MLFHKITTCNYTLLSMPPLMGLLLNTLTGTMSKNFGYIMIKQESIRVPLSHSSASLHLRYIHTPGKHGPIVLCLHGAIENGKIFYTHSNKGLAPYLAEQGYRCFVLDLRGRGESDPAISKGHDYGQTESILEDVPTALDFISEQLGQRPEYWVAHSWGGVIMNSVFARFPSEIEYVRACAYFGSKRSLYNNHPEKLLKANIMWYWLAYYYTKKHGFLPAKKLRWGSDSETAKSHRQSAQWAKISPWVDSDDAFDYAKALDKVALPPTLHIAGVNDKALAQPIDIKMFMKESGIGIQELNIYGKKYGHKHNYGHIDMLTHPSAINDQFKDVLNWFDNYKGDG</sequence>
<evidence type="ECO:0000259" key="3">
    <source>
        <dbReference type="Pfam" id="PF00561"/>
    </source>
</evidence>
<dbReference type="PANTHER" id="PTHR11005">
    <property type="entry name" value="LYSOSOMAL ACID LIPASE-RELATED"/>
    <property type="match status" value="1"/>
</dbReference>
<gene>
    <name evidence="4" type="ORF">N479_02800</name>
</gene>
<accession>A0A0F6A5F1</accession>